<name>A0A9P6CFR4_9AGAR</name>
<comment type="caution">
    <text evidence="2">The sequence shown here is derived from an EMBL/GenBank/DDBJ whole genome shotgun (WGS) entry which is preliminary data.</text>
</comment>
<accession>A0A9P6CFR4</accession>
<feature type="region of interest" description="Disordered" evidence="1">
    <location>
        <begin position="1"/>
        <end position="21"/>
    </location>
</feature>
<evidence type="ECO:0000313" key="3">
    <source>
        <dbReference type="Proteomes" id="UP000807353"/>
    </source>
</evidence>
<feature type="compositionally biased region" description="Polar residues" evidence="1">
    <location>
        <begin position="70"/>
        <end position="79"/>
    </location>
</feature>
<dbReference type="AlphaFoldDB" id="A0A9P6CFR4"/>
<keyword evidence="3" id="KW-1185">Reference proteome</keyword>
<feature type="compositionally biased region" description="Pro residues" evidence="1">
    <location>
        <begin position="1"/>
        <end position="10"/>
    </location>
</feature>
<organism evidence="2 3">
    <name type="scientific">Collybia nuda</name>
    <dbReference type="NCBI Taxonomy" id="64659"/>
    <lineage>
        <taxon>Eukaryota</taxon>
        <taxon>Fungi</taxon>
        <taxon>Dikarya</taxon>
        <taxon>Basidiomycota</taxon>
        <taxon>Agaricomycotina</taxon>
        <taxon>Agaricomycetes</taxon>
        <taxon>Agaricomycetidae</taxon>
        <taxon>Agaricales</taxon>
        <taxon>Tricholomatineae</taxon>
        <taxon>Clitocybaceae</taxon>
        <taxon>Collybia</taxon>
    </lineage>
</organism>
<feature type="compositionally biased region" description="Polar residues" evidence="1">
    <location>
        <begin position="93"/>
        <end position="105"/>
    </location>
</feature>
<evidence type="ECO:0000313" key="2">
    <source>
        <dbReference type="EMBL" id="KAF9464421.1"/>
    </source>
</evidence>
<dbReference type="Proteomes" id="UP000807353">
    <property type="component" value="Unassembled WGS sequence"/>
</dbReference>
<dbReference type="OrthoDB" id="3217075at2759"/>
<evidence type="ECO:0000256" key="1">
    <source>
        <dbReference type="SAM" id="MobiDB-lite"/>
    </source>
</evidence>
<gene>
    <name evidence="2" type="ORF">BDZ94DRAFT_1256399</name>
</gene>
<proteinExistence type="predicted"/>
<reference evidence="2" key="1">
    <citation type="submission" date="2020-11" db="EMBL/GenBank/DDBJ databases">
        <authorList>
            <consortium name="DOE Joint Genome Institute"/>
            <person name="Ahrendt S."/>
            <person name="Riley R."/>
            <person name="Andreopoulos W."/>
            <person name="Labutti K."/>
            <person name="Pangilinan J."/>
            <person name="Ruiz-Duenas F.J."/>
            <person name="Barrasa J.M."/>
            <person name="Sanchez-Garcia M."/>
            <person name="Camarero S."/>
            <person name="Miyauchi S."/>
            <person name="Serrano A."/>
            <person name="Linde D."/>
            <person name="Babiker R."/>
            <person name="Drula E."/>
            <person name="Ayuso-Fernandez I."/>
            <person name="Pacheco R."/>
            <person name="Padilla G."/>
            <person name="Ferreira P."/>
            <person name="Barriuso J."/>
            <person name="Kellner H."/>
            <person name="Castanera R."/>
            <person name="Alfaro M."/>
            <person name="Ramirez L."/>
            <person name="Pisabarro A.G."/>
            <person name="Kuo A."/>
            <person name="Tritt A."/>
            <person name="Lipzen A."/>
            <person name="He G."/>
            <person name="Yan M."/>
            <person name="Ng V."/>
            <person name="Cullen D."/>
            <person name="Martin F."/>
            <person name="Rosso M.-N."/>
            <person name="Henrissat B."/>
            <person name="Hibbett D."/>
            <person name="Martinez A.T."/>
            <person name="Grigoriev I.V."/>
        </authorList>
    </citation>
    <scope>NUCLEOTIDE SEQUENCE</scope>
    <source>
        <strain evidence="2">CBS 247.69</strain>
    </source>
</reference>
<protein>
    <submittedName>
        <fullName evidence="2">Uncharacterized protein</fullName>
    </submittedName>
</protein>
<sequence>MSSIPTPPFSPKSEFEEPEMSMADHPLKSTINLLDALVSFYQYERVWVCRTRAALDNALQDSPMADVETTLPSPTSETDTPLEDETENETESSHGTPSFSSTKPSSRWLRRKRGFKLNLESVGRHRRVSTLKSLNSNPPYRDNILQREQILEMFEKMMEDRLESCQRIHRLVRNANRVDLHHR</sequence>
<feature type="compositionally biased region" description="Acidic residues" evidence="1">
    <location>
        <begin position="80"/>
        <end position="90"/>
    </location>
</feature>
<dbReference type="EMBL" id="MU150254">
    <property type="protein sequence ID" value="KAF9464421.1"/>
    <property type="molecule type" value="Genomic_DNA"/>
</dbReference>
<feature type="region of interest" description="Disordered" evidence="1">
    <location>
        <begin position="64"/>
        <end position="107"/>
    </location>
</feature>